<organism evidence="2 3">
    <name type="scientific">Ktedonosporobacter rubrisoli</name>
    <dbReference type="NCBI Taxonomy" id="2509675"/>
    <lineage>
        <taxon>Bacteria</taxon>
        <taxon>Bacillati</taxon>
        <taxon>Chloroflexota</taxon>
        <taxon>Ktedonobacteria</taxon>
        <taxon>Ktedonobacterales</taxon>
        <taxon>Ktedonosporobacteraceae</taxon>
        <taxon>Ktedonosporobacter</taxon>
    </lineage>
</organism>
<dbReference type="Proteomes" id="UP000290365">
    <property type="component" value="Chromosome"/>
</dbReference>
<keyword evidence="1" id="KW-0812">Transmembrane</keyword>
<proteinExistence type="predicted"/>
<sequence>MLLQNRRTKETFPLSSLRLLSWVPYTASLWSLVYGLLGLYWAVGGPGFPFGEHDVKAAEMGALFINVRAPEAGPLIAVLGILGTLNALAMTRLWRSRLVALCLLTFAYGACALLILVIPDGRVLMYVGYFLTLHPGQMDGVLLNQFACLLGGLLWALTALIYQRKSRSACLHCARTTSIAATRGISWGYLLTIIAIAMPLLYTLTRWAWALGIPLGMSWLPPSSPLEVGLGAAAAGGALLTLGLIQRWGSASPAFFPCWEADRFHLPLLSSLPLWFR</sequence>
<evidence type="ECO:0000313" key="2">
    <source>
        <dbReference type="EMBL" id="QBD79437.1"/>
    </source>
</evidence>
<feature type="transmembrane region" description="Helical" evidence="1">
    <location>
        <begin position="20"/>
        <end position="43"/>
    </location>
</feature>
<reference evidence="2 3" key="1">
    <citation type="submission" date="2019-01" db="EMBL/GenBank/DDBJ databases">
        <title>Ktedonosporobacter rubrisoli SCAWS-G2.</title>
        <authorList>
            <person name="Huang Y."/>
            <person name="Yan B."/>
        </authorList>
    </citation>
    <scope>NUCLEOTIDE SEQUENCE [LARGE SCALE GENOMIC DNA]</scope>
    <source>
        <strain evidence="2 3">SCAWS-G2</strain>
    </source>
</reference>
<feature type="transmembrane region" description="Helical" evidence="1">
    <location>
        <begin position="142"/>
        <end position="163"/>
    </location>
</feature>
<feature type="transmembrane region" description="Helical" evidence="1">
    <location>
        <begin position="98"/>
        <end position="118"/>
    </location>
</feature>
<evidence type="ECO:0000256" key="1">
    <source>
        <dbReference type="SAM" id="Phobius"/>
    </source>
</evidence>
<feature type="transmembrane region" description="Helical" evidence="1">
    <location>
        <begin position="72"/>
        <end position="91"/>
    </location>
</feature>
<accession>A0A4P6JUW4</accession>
<keyword evidence="1" id="KW-1133">Transmembrane helix</keyword>
<dbReference type="AlphaFoldDB" id="A0A4P6JUW4"/>
<protein>
    <submittedName>
        <fullName evidence="2">Uncharacterized protein</fullName>
    </submittedName>
</protein>
<feature type="transmembrane region" description="Helical" evidence="1">
    <location>
        <begin position="184"/>
        <end position="204"/>
    </location>
</feature>
<dbReference type="RefSeq" id="WP_129890489.1">
    <property type="nucleotide sequence ID" value="NZ_CP035758.1"/>
</dbReference>
<evidence type="ECO:0000313" key="3">
    <source>
        <dbReference type="Proteomes" id="UP000290365"/>
    </source>
</evidence>
<feature type="transmembrane region" description="Helical" evidence="1">
    <location>
        <begin position="224"/>
        <end position="245"/>
    </location>
</feature>
<name>A0A4P6JUW4_KTERU</name>
<gene>
    <name evidence="2" type="ORF">EPA93_27010</name>
</gene>
<dbReference type="EMBL" id="CP035758">
    <property type="protein sequence ID" value="QBD79437.1"/>
    <property type="molecule type" value="Genomic_DNA"/>
</dbReference>
<keyword evidence="3" id="KW-1185">Reference proteome</keyword>
<dbReference type="OrthoDB" id="2717873at2"/>
<dbReference type="KEGG" id="kbs:EPA93_27010"/>
<keyword evidence="1" id="KW-0472">Membrane</keyword>